<reference evidence="3" key="1">
    <citation type="submission" date="2020-12" db="EMBL/GenBank/DDBJ databases">
        <title>Marinomonas arctica sp. nov., a psychrotolerant bacterium isolated from the Arctic.</title>
        <authorList>
            <person name="Zhang Y."/>
        </authorList>
    </citation>
    <scope>NUCLEOTIDE SEQUENCE</scope>
    <source>
        <strain evidence="3">C1424</strain>
    </source>
</reference>
<dbReference type="GO" id="GO:0016491">
    <property type="term" value="F:oxidoreductase activity"/>
    <property type="evidence" value="ECO:0007669"/>
    <property type="project" value="UniProtKB-KW"/>
</dbReference>
<dbReference type="GO" id="GO:0005737">
    <property type="term" value="C:cytoplasm"/>
    <property type="evidence" value="ECO:0007669"/>
    <property type="project" value="TreeGrafter"/>
</dbReference>
<evidence type="ECO:0000256" key="1">
    <source>
        <dbReference type="ARBA" id="ARBA00023002"/>
    </source>
</evidence>
<dbReference type="Pfam" id="PF01266">
    <property type="entry name" value="DAO"/>
    <property type="match status" value="1"/>
</dbReference>
<organism evidence="3 4">
    <name type="scientific">Marinomonas transparens</name>
    <dbReference type="NCBI Taxonomy" id="2795388"/>
    <lineage>
        <taxon>Bacteria</taxon>
        <taxon>Pseudomonadati</taxon>
        <taxon>Pseudomonadota</taxon>
        <taxon>Gammaproteobacteria</taxon>
        <taxon>Oceanospirillales</taxon>
        <taxon>Oceanospirillaceae</taxon>
        <taxon>Marinomonas</taxon>
    </lineage>
</organism>
<dbReference type="InterPro" id="IPR036188">
    <property type="entry name" value="FAD/NAD-bd_sf"/>
</dbReference>
<dbReference type="PANTHER" id="PTHR13847">
    <property type="entry name" value="SARCOSINE DEHYDROGENASE-RELATED"/>
    <property type="match status" value="1"/>
</dbReference>
<dbReference type="PANTHER" id="PTHR13847:SF289">
    <property type="entry name" value="GLYCINE OXIDASE"/>
    <property type="match status" value="1"/>
</dbReference>
<name>A0A934MV28_9GAMM</name>
<evidence type="ECO:0000259" key="2">
    <source>
        <dbReference type="Pfam" id="PF01266"/>
    </source>
</evidence>
<gene>
    <name evidence="3" type="ORF">I8J31_02635</name>
</gene>
<evidence type="ECO:0000313" key="3">
    <source>
        <dbReference type="EMBL" id="MBJ7536574.1"/>
    </source>
</evidence>
<protein>
    <submittedName>
        <fullName evidence="3">FAD-binding oxidoreductase</fullName>
    </submittedName>
</protein>
<accession>A0A934MV28</accession>
<dbReference type="EMBL" id="JAEMNX010000002">
    <property type="protein sequence ID" value="MBJ7536574.1"/>
    <property type="molecule type" value="Genomic_DNA"/>
</dbReference>
<dbReference type="Gene3D" id="3.30.9.10">
    <property type="entry name" value="D-Amino Acid Oxidase, subunit A, domain 2"/>
    <property type="match status" value="1"/>
</dbReference>
<dbReference type="Proteomes" id="UP000628710">
    <property type="component" value="Unassembled WGS sequence"/>
</dbReference>
<dbReference type="Gene3D" id="3.50.50.60">
    <property type="entry name" value="FAD/NAD(P)-binding domain"/>
    <property type="match status" value="2"/>
</dbReference>
<keyword evidence="1" id="KW-0560">Oxidoreductase</keyword>
<evidence type="ECO:0000313" key="4">
    <source>
        <dbReference type="Proteomes" id="UP000628710"/>
    </source>
</evidence>
<keyword evidence="4" id="KW-1185">Reference proteome</keyword>
<sequence>MSNVYVIGAGIVGVSCALNLLEKGFNVTLIEKEDGVKETSFGNAGVITRSSAYLINNKNLIPSLKKYVFNKHSAVRIKYSYLLKNLPWSSQFLYQSLEKKSEKNIESLNSIIEVSLDEHKKWLKKSGNMHRLRENGWLKLFHSKSGTQSTNYEQSIYKQYGINFELLDTEKIRTLEPALKPIYGSGIHIKDAVSVDHPGEVTQNYIDLFVELGGKVIRDDITRLSQEDSKVILHGRSFYNADEVVIAAGPWSNDLLKTISRPLPMCFERGYHQHFEYPNEMQLTRPIYDVDSAFVLSPMTNGYRLTSGTELNDKDAKINTIQLQKAIQSVQNSITLGSPIKNSLWKGNRPTLPDSLPAIGPHPECKHVWLAFGHQHVGFSTGPATGRLIAELIVGQEPFINITPFLPKRFF</sequence>
<dbReference type="RefSeq" id="WP_199466755.1">
    <property type="nucleotide sequence ID" value="NZ_JAEMNX010000002.1"/>
</dbReference>
<dbReference type="SUPFAM" id="SSF51905">
    <property type="entry name" value="FAD/NAD(P)-binding domain"/>
    <property type="match status" value="1"/>
</dbReference>
<dbReference type="InterPro" id="IPR006076">
    <property type="entry name" value="FAD-dep_OxRdtase"/>
</dbReference>
<comment type="caution">
    <text evidence="3">The sequence shown here is derived from an EMBL/GenBank/DDBJ whole genome shotgun (WGS) entry which is preliminary data.</text>
</comment>
<feature type="domain" description="FAD dependent oxidoreductase" evidence="2">
    <location>
        <begin position="4"/>
        <end position="392"/>
    </location>
</feature>
<proteinExistence type="predicted"/>
<dbReference type="AlphaFoldDB" id="A0A934MV28"/>